<dbReference type="Proteomes" id="UP001153069">
    <property type="component" value="Unassembled WGS sequence"/>
</dbReference>
<dbReference type="InterPro" id="IPR032675">
    <property type="entry name" value="LRR_dom_sf"/>
</dbReference>
<dbReference type="PANTHER" id="PTHR48054">
    <property type="entry name" value="RECEPTOR KINASE-LIKE PROTEIN XA21"/>
    <property type="match status" value="1"/>
</dbReference>
<dbReference type="PANTHER" id="PTHR48054:SF94">
    <property type="entry name" value="LEUCINE-RICH REPEAT RECEPTOR-LIKE PROTEIN FASCIATED EAR2"/>
    <property type="match status" value="1"/>
</dbReference>
<dbReference type="InterPro" id="IPR052592">
    <property type="entry name" value="LRR-RLK"/>
</dbReference>
<accession>A0A9N8DAB1</accession>
<name>A0A9N8DAB1_9STRA</name>
<dbReference type="EMBL" id="CAICTM010000032">
    <property type="protein sequence ID" value="CAB9498120.1"/>
    <property type="molecule type" value="Genomic_DNA"/>
</dbReference>
<proteinExistence type="predicted"/>
<evidence type="ECO:0000313" key="4">
    <source>
        <dbReference type="Proteomes" id="UP001153069"/>
    </source>
</evidence>
<keyword evidence="1" id="KW-0433">Leucine-rich repeat</keyword>
<dbReference type="Pfam" id="PF13855">
    <property type="entry name" value="LRR_8"/>
    <property type="match status" value="1"/>
</dbReference>
<evidence type="ECO:0000256" key="2">
    <source>
        <dbReference type="ARBA" id="ARBA00022737"/>
    </source>
</evidence>
<dbReference type="FunFam" id="3.80.10.10:FF:000041">
    <property type="entry name" value="LRR receptor-like serine/threonine-protein kinase ERECTA"/>
    <property type="match status" value="2"/>
</dbReference>
<organism evidence="3 4">
    <name type="scientific">Seminavis robusta</name>
    <dbReference type="NCBI Taxonomy" id="568900"/>
    <lineage>
        <taxon>Eukaryota</taxon>
        <taxon>Sar</taxon>
        <taxon>Stramenopiles</taxon>
        <taxon>Ochrophyta</taxon>
        <taxon>Bacillariophyta</taxon>
        <taxon>Bacillariophyceae</taxon>
        <taxon>Bacillariophycidae</taxon>
        <taxon>Naviculales</taxon>
        <taxon>Naviculaceae</taxon>
        <taxon>Seminavis</taxon>
    </lineage>
</organism>
<evidence type="ECO:0000313" key="3">
    <source>
        <dbReference type="EMBL" id="CAB9498120.1"/>
    </source>
</evidence>
<comment type="caution">
    <text evidence="3">The sequence shown here is derived from an EMBL/GenBank/DDBJ whole genome shotgun (WGS) entry which is preliminary data.</text>
</comment>
<keyword evidence="4" id="KW-1185">Reference proteome</keyword>
<keyword evidence="2" id="KW-0677">Repeat</keyword>
<dbReference type="OrthoDB" id="1394818at2759"/>
<dbReference type="SUPFAM" id="SSF52058">
    <property type="entry name" value="L domain-like"/>
    <property type="match status" value="1"/>
</dbReference>
<sequence length="430" mass="47956">MAPTTTRDAVEAPKIEVTLTLILGRDYFEHVEESGDDLDVDLAEFLIETRLKAFDWIVNQDPLQLSYDSPNLVQRFLLALFYYQTTRHKPWKECNPVASPQGSATSGFCYEPMYYGGEATSNIWGDQWLSPSHECQWAGITCETVQSMGRTLVELQLYWNHLNGPLPWEITRLPPLRLLWLNSNMLTGVPPPRLFSKKPGFALESLDLSWNQFSGTIPVEWVTNLLEGNGKLTNLLLQGNTLTGRIPSELGLLPLKVLILGSNTLTGSISQELFSQTSLEWLYLSGNNLTGTLPSEIGLLTNLEYLRLNHTYISGSLPSESGLANQLQEMVLSNTNMQGAIPEELYAGLDNLQLLDLDGCNFTGTISSSLGLLKTRLRHLHLSNNNFSGTIPNEIAALTRLQQFVVNGNQITGTFPISFCHNFEYVDSLL</sequence>
<protein>
    <submittedName>
        <fullName evidence="3">Leucine Rich Repeat</fullName>
    </submittedName>
</protein>
<dbReference type="AlphaFoldDB" id="A0A9N8DAB1"/>
<reference evidence="3" key="1">
    <citation type="submission" date="2020-06" db="EMBL/GenBank/DDBJ databases">
        <authorList>
            <consortium name="Plant Systems Biology data submission"/>
        </authorList>
    </citation>
    <scope>NUCLEOTIDE SEQUENCE</scope>
    <source>
        <strain evidence="3">D6</strain>
    </source>
</reference>
<gene>
    <name evidence="3" type="ORF">SEMRO_32_G020600.1</name>
</gene>
<dbReference type="PROSITE" id="PS51450">
    <property type="entry name" value="LRR"/>
    <property type="match status" value="1"/>
</dbReference>
<dbReference type="InterPro" id="IPR001611">
    <property type="entry name" value="Leu-rich_rpt"/>
</dbReference>
<evidence type="ECO:0000256" key="1">
    <source>
        <dbReference type="ARBA" id="ARBA00022614"/>
    </source>
</evidence>
<dbReference type="Gene3D" id="3.80.10.10">
    <property type="entry name" value="Ribonuclease Inhibitor"/>
    <property type="match status" value="3"/>
</dbReference>
<dbReference type="Pfam" id="PF00560">
    <property type="entry name" value="LRR_1"/>
    <property type="match status" value="4"/>
</dbReference>